<reference evidence="1 2" key="1">
    <citation type="submission" date="2017-03" db="EMBL/GenBank/DDBJ databases">
        <title>Draft genome sequence of Streptomyces scabrisporus NF3, endophyte isolated from Amphipterygium adstringens.</title>
        <authorList>
            <person name="Vazquez M."/>
            <person name="Ceapa C.D."/>
            <person name="Rodriguez Luna D."/>
            <person name="Sanchez Esquivel S."/>
        </authorList>
    </citation>
    <scope>NUCLEOTIDE SEQUENCE [LARGE SCALE GENOMIC DNA]</scope>
    <source>
        <strain evidence="1 2">NF3</strain>
    </source>
</reference>
<accession>A0A1T3NJ21</accession>
<dbReference type="OrthoDB" id="3323621at2"/>
<name>A0A1T3NJ21_9ACTN</name>
<proteinExistence type="predicted"/>
<evidence type="ECO:0000313" key="2">
    <source>
        <dbReference type="Proteomes" id="UP000190037"/>
    </source>
</evidence>
<dbReference type="STRING" id="159449.B4N89_45400"/>
<organism evidence="1 2">
    <name type="scientific">Embleya scabrispora</name>
    <dbReference type="NCBI Taxonomy" id="159449"/>
    <lineage>
        <taxon>Bacteria</taxon>
        <taxon>Bacillati</taxon>
        <taxon>Actinomycetota</taxon>
        <taxon>Actinomycetes</taxon>
        <taxon>Kitasatosporales</taxon>
        <taxon>Streptomycetaceae</taxon>
        <taxon>Embleya</taxon>
    </lineage>
</organism>
<keyword evidence="2" id="KW-1185">Reference proteome</keyword>
<evidence type="ECO:0000313" key="1">
    <source>
        <dbReference type="EMBL" id="OPC76725.1"/>
    </source>
</evidence>
<dbReference type="EMBL" id="MWQN01000005">
    <property type="protein sequence ID" value="OPC76725.1"/>
    <property type="molecule type" value="Genomic_DNA"/>
</dbReference>
<evidence type="ECO:0008006" key="3">
    <source>
        <dbReference type="Google" id="ProtNLM"/>
    </source>
</evidence>
<sequence>MAPSAGREPNERLRLLMHAAGWTPEALAHRVNLVLARTPHARTLHLKTPFAWVRRGQTPHAPVADIVVDLLARATGRTLEFEDVWPRAHTHLCQAVPADSGLDVPWGHDGTRRLLEEWSMITRRAFVSVWGPGLIGSSRHALAMTPDHASGSEPWDTDPVLDLVDDIVAKARTLDDRHGSLGAAFVGEQFTVVARLLRGPTRHGAAAERRLFAALAQLAQTAGFMAHEQAREGTAQRWYLSGLRAARTAGDATLAASILALMSNQATVCAKHSEALQLSWLAQQEARQAAAPVRALIHTRACLAHAGAGDLSGYQRARESGLAAVADTPPDTPRPQWTSYVDTIELDAIAGRALVLLGDVAPHHQPAVLPRAGALLAGRVEHPIGHERSALRHGALQALAHAARSDLDQAVRAARATVDLTPGITSVHCVDLLRRLHTALDAHRHRTTDVRNVLLALERAIPA</sequence>
<protein>
    <recommendedName>
        <fullName evidence="3">Transcriptional regulator</fullName>
    </recommendedName>
</protein>
<gene>
    <name evidence="1" type="ORF">B4N89_45400</name>
</gene>
<dbReference type="Proteomes" id="UP000190037">
    <property type="component" value="Unassembled WGS sequence"/>
</dbReference>
<dbReference type="AlphaFoldDB" id="A0A1T3NJ21"/>
<dbReference type="RefSeq" id="WP_078982571.1">
    <property type="nucleotide sequence ID" value="NZ_MWQN01000005.1"/>
</dbReference>
<comment type="caution">
    <text evidence="1">The sequence shown here is derived from an EMBL/GenBank/DDBJ whole genome shotgun (WGS) entry which is preliminary data.</text>
</comment>